<dbReference type="OrthoDB" id="56570at2759"/>
<dbReference type="AlphaFoldDB" id="A0A9K3PZ75"/>
<reference evidence="2" key="1">
    <citation type="journal article" date="2021" name="Sci. Rep.">
        <title>Diploid genomic architecture of Nitzschia inconspicua, an elite biomass production diatom.</title>
        <authorList>
            <person name="Oliver A."/>
            <person name="Podell S."/>
            <person name="Pinowska A."/>
            <person name="Traller J.C."/>
            <person name="Smith S.R."/>
            <person name="McClure R."/>
            <person name="Beliaev A."/>
            <person name="Bohutskyi P."/>
            <person name="Hill E.A."/>
            <person name="Rabines A."/>
            <person name="Zheng H."/>
            <person name="Allen L.Z."/>
            <person name="Kuo A."/>
            <person name="Grigoriev I.V."/>
            <person name="Allen A.E."/>
            <person name="Hazlebeck D."/>
            <person name="Allen E.E."/>
        </authorList>
    </citation>
    <scope>NUCLEOTIDE SEQUENCE</scope>
    <source>
        <strain evidence="2">Hildebrandi</strain>
    </source>
</reference>
<gene>
    <name evidence="2" type="ORF">IV203_038134</name>
</gene>
<accession>A0A9K3PZ75</accession>
<proteinExistence type="predicted"/>
<sequence length="458" mass="51763">MNTAGKNTSAEEDSESPRAKRARTSPSNSRDDTLPQELQGLTEKDYGRIISVEVVLDKDHSAHGFEKGETYSMAMSVASKDGNQPAIDISKLHLSKLRRFARNFGMKMTSKMPSAVIRIHLAKNARIASILDVNKVRSVTSHDKRKQNTIVRLVNVLFSERFISGLKNWNDRRTRGDHEIGVGGNNMGRYFVQIHSAMYGLDDGDNENRLDSSDAEDEDDSLLWEGTANANDPYALLNRFEERTDVDQEKIKLYYTLADLNPGHYMKMRPEHLQKWTNELLRARKKVLGYMKQSGECNADIYNFVRIALQRTCNVKNLGEFPLYYFCMKAESVPDFDKKCLPAMDANLKGDTTLVFGKDDEVSFITGGHDTSLSKQEDSMQKMASSLELIQQSVSISSVAAAAASQQELRLSRMKEAEMLERRLGQSEGFPLRPNVRARMQAYLNKIYDELYGPAQAE</sequence>
<evidence type="ECO:0000313" key="2">
    <source>
        <dbReference type="EMBL" id="KAG7364931.1"/>
    </source>
</evidence>
<evidence type="ECO:0000313" key="3">
    <source>
        <dbReference type="Proteomes" id="UP000693970"/>
    </source>
</evidence>
<evidence type="ECO:0000256" key="1">
    <source>
        <dbReference type="SAM" id="MobiDB-lite"/>
    </source>
</evidence>
<dbReference type="EMBL" id="JAGRRH010000009">
    <property type="protein sequence ID" value="KAG7364931.1"/>
    <property type="molecule type" value="Genomic_DNA"/>
</dbReference>
<name>A0A9K3PZ75_9STRA</name>
<keyword evidence="3" id="KW-1185">Reference proteome</keyword>
<reference evidence="2" key="2">
    <citation type="submission" date="2021-04" db="EMBL/GenBank/DDBJ databases">
        <authorList>
            <person name="Podell S."/>
        </authorList>
    </citation>
    <scope>NUCLEOTIDE SEQUENCE</scope>
    <source>
        <strain evidence="2">Hildebrandi</strain>
    </source>
</reference>
<organism evidence="2 3">
    <name type="scientific">Nitzschia inconspicua</name>
    <dbReference type="NCBI Taxonomy" id="303405"/>
    <lineage>
        <taxon>Eukaryota</taxon>
        <taxon>Sar</taxon>
        <taxon>Stramenopiles</taxon>
        <taxon>Ochrophyta</taxon>
        <taxon>Bacillariophyta</taxon>
        <taxon>Bacillariophyceae</taxon>
        <taxon>Bacillariophycidae</taxon>
        <taxon>Bacillariales</taxon>
        <taxon>Bacillariaceae</taxon>
        <taxon>Nitzschia</taxon>
    </lineage>
</organism>
<feature type="region of interest" description="Disordered" evidence="1">
    <location>
        <begin position="1"/>
        <end position="40"/>
    </location>
</feature>
<dbReference type="Proteomes" id="UP000693970">
    <property type="component" value="Unassembled WGS sequence"/>
</dbReference>
<comment type="caution">
    <text evidence="2">The sequence shown here is derived from an EMBL/GenBank/DDBJ whole genome shotgun (WGS) entry which is preliminary data.</text>
</comment>
<protein>
    <submittedName>
        <fullName evidence="2">Uncharacterized protein</fullName>
    </submittedName>
</protein>